<dbReference type="GO" id="GO:0005524">
    <property type="term" value="F:ATP binding"/>
    <property type="evidence" value="ECO:0007669"/>
    <property type="project" value="UniProtKB-KW"/>
</dbReference>
<proteinExistence type="inferred from homology"/>
<feature type="domain" description="ABC transporter" evidence="5">
    <location>
        <begin position="3"/>
        <end position="200"/>
    </location>
</feature>
<evidence type="ECO:0000256" key="2">
    <source>
        <dbReference type="ARBA" id="ARBA00022448"/>
    </source>
</evidence>
<keyword evidence="4 6" id="KW-0067">ATP-binding</keyword>
<dbReference type="KEGG" id="amic:Ami3637_00770"/>
<dbReference type="SUPFAM" id="SSF52540">
    <property type="entry name" value="P-loop containing nucleoside triphosphate hydrolases"/>
    <property type="match status" value="1"/>
</dbReference>
<organism evidence="6 7">
    <name type="scientific">Aminipila terrae</name>
    <dbReference type="NCBI Taxonomy" id="2697030"/>
    <lineage>
        <taxon>Bacteria</taxon>
        <taxon>Bacillati</taxon>
        <taxon>Bacillota</taxon>
        <taxon>Clostridia</taxon>
        <taxon>Peptostreptococcales</taxon>
        <taxon>Anaerovoracaceae</taxon>
        <taxon>Aminipila</taxon>
    </lineage>
</organism>
<evidence type="ECO:0000256" key="1">
    <source>
        <dbReference type="ARBA" id="ARBA00005417"/>
    </source>
</evidence>
<dbReference type="RefSeq" id="WP_162360888.1">
    <property type="nucleotide sequence ID" value="NZ_CP047591.1"/>
</dbReference>
<keyword evidence="7" id="KW-1185">Reference proteome</keyword>
<keyword evidence="2" id="KW-0813">Transport</keyword>
<dbReference type="Gene3D" id="3.40.50.300">
    <property type="entry name" value="P-loop containing nucleotide triphosphate hydrolases"/>
    <property type="match status" value="1"/>
</dbReference>
<dbReference type="InterPro" id="IPR050319">
    <property type="entry name" value="ABC_transp_ATP-bind"/>
</dbReference>
<gene>
    <name evidence="6" type="ORF">Ami3637_00770</name>
</gene>
<dbReference type="GO" id="GO:0055085">
    <property type="term" value="P:transmembrane transport"/>
    <property type="evidence" value="ECO:0007669"/>
    <property type="project" value="UniProtKB-ARBA"/>
</dbReference>
<dbReference type="InterPro" id="IPR027417">
    <property type="entry name" value="P-loop_NTPase"/>
</dbReference>
<protein>
    <submittedName>
        <fullName evidence="6">ATP-binding cassette domain-containing protein</fullName>
    </submittedName>
</protein>
<reference evidence="6 7" key="1">
    <citation type="submission" date="2020-01" db="EMBL/GenBank/DDBJ databases">
        <title>Genomic analysis of Aminipila sp. CBA3637.</title>
        <authorList>
            <person name="Kim Y.B."/>
            <person name="Roh S.W."/>
        </authorList>
    </citation>
    <scope>NUCLEOTIDE SEQUENCE [LARGE SCALE GENOMIC DNA]</scope>
    <source>
        <strain evidence="6 7">CBA3637</strain>
    </source>
</reference>
<dbReference type="InterPro" id="IPR003593">
    <property type="entry name" value="AAA+_ATPase"/>
</dbReference>
<evidence type="ECO:0000313" key="7">
    <source>
        <dbReference type="Proteomes" id="UP000463883"/>
    </source>
</evidence>
<accession>A0A6P1MAP8</accession>
<dbReference type="PROSITE" id="PS50893">
    <property type="entry name" value="ABC_TRANSPORTER_2"/>
    <property type="match status" value="1"/>
</dbReference>
<dbReference type="EMBL" id="CP047591">
    <property type="protein sequence ID" value="QHI71112.1"/>
    <property type="molecule type" value="Genomic_DNA"/>
</dbReference>
<dbReference type="Pfam" id="PF00005">
    <property type="entry name" value="ABC_tran"/>
    <property type="match status" value="1"/>
</dbReference>
<sequence length="200" mass="22613">MRLSAENISFRYTNERYILKNVNFHIDSGEVVGLTAPSGFGKTTLGKILAGYLKPESGRITIDGNDIKGSSFYPVQLIFQHPEKAVNPKWKMRKVLEEVEMPSEELMESMGIQQGWLERWPSELSGGELQRFCVTRVLSEKTKFIVADEMTTMLDAITQAQIWKTVLDYAKLHHIGVIVISHDQALIEKVCSRIVDITLG</sequence>
<dbReference type="AlphaFoldDB" id="A0A6P1MAP8"/>
<name>A0A6P1MAP8_9FIRM</name>
<evidence type="ECO:0000259" key="5">
    <source>
        <dbReference type="PROSITE" id="PS50893"/>
    </source>
</evidence>
<keyword evidence="3" id="KW-0547">Nucleotide-binding</keyword>
<evidence type="ECO:0000313" key="6">
    <source>
        <dbReference type="EMBL" id="QHI71112.1"/>
    </source>
</evidence>
<dbReference type="InterPro" id="IPR003439">
    <property type="entry name" value="ABC_transporter-like_ATP-bd"/>
</dbReference>
<dbReference type="Proteomes" id="UP000463883">
    <property type="component" value="Chromosome"/>
</dbReference>
<dbReference type="SMART" id="SM00382">
    <property type="entry name" value="AAA"/>
    <property type="match status" value="1"/>
</dbReference>
<evidence type="ECO:0000256" key="4">
    <source>
        <dbReference type="ARBA" id="ARBA00022840"/>
    </source>
</evidence>
<comment type="similarity">
    <text evidence="1">Belongs to the ABC transporter superfamily.</text>
</comment>
<evidence type="ECO:0000256" key="3">
    <source>
        <dbReference type="ARBA" id="ARBA00022741"/>
    </source>
</evidence>
<dbReference type="PANTHER" id="PTHR43776:SF7">
    <property type="entry name" value="D,D-DIPEPTIDE TRANSPORT ATP-BINDING PROTEIN DDPF-RELATED"/>
    <property type="match status" value="1"/>
</dbReference>
<dbReference type="PANTHER" id="PTHR43776">
    <property type="entry name" value="TRANSPORT ATP-BINDING PROTEIN"/>
    <property type="match status" value="1"/>
</dbReference>
<dbReference type="GO" id="GO:0016887">
    <property type="term" value="F:ATP hydrolysis activity"/>
    <property type="evidence" value="ECO:0007669"/>
    <property type="project" value="InterPro"/>
</dbReference>